<keyword evidence="3" id="KW-1185">Reference proteome</keyword>
<accession>A0A8S0YY94</accession>
<dbReference type="OrthoDB" id="10453531at2759"/>
<dbReference type="AlphaFoldDB" id="A0A8S0YY94"/>
<evidence type="ECO:0000313" key="3">
    <source>
        <dbReference type="Proteomes" id="UP000494106"/>
    </source>
</evidence>
<proteinExistence type="predicted"/>
<dbReference type="EMBL" id="CADEBC010000123">
    <property type="protein sequence ID" value="CAB3223037.1"/>
    <property type="molecule type" value="Genomic_DNA"/>
</dbReference>
<sequence>MKLRTFLLWNCISGVLAYWDCGTTTISASLWRFDQWVARQSRFRWQRSENYYWKMITPWWDWYELEFRKRLYVVAGVSYHLRYYVWWIHQLAAIRPGEYYEYAYPHWGTFLEYSYYEDDDRDLEWVNIPTKQIRDSLYPLG</sequence>
<dbReference type="Proteomes" id="UP000494106">
    <property type="component" value="Unassembled WGS sequence"/>
</dbReference>
<evidence type="ECO:0000313" key="2">
    <source>
        <dbReference type="EMBL" id="CAB3223037.1"/>
    </source>
</evidence>
<feature type="chain" id="PRO_5035949033" evidence="1">
    <location>
        <begin position="18"/>
        <end position="141"/>
    </location>
</feature>
<name>A0A8S0YY94_ARCPL</name>
<protein>
    <submittedName>
        <fullName evidence="2">Uncharacterized protein</fullName>
    </submittedName>
</protein>
<gene>
    <name evidence="2" type="ORF">APLA_LOCUS1452</name>
</gene>
<comment type="caution">
    <text evidence="2">The sequence shown here is derived from an EMBL/GenBank/DDBJ whole genome shotgun (WGS) entry which is preliminary data.</text>
</comment>
<feature type="signal peptide" evidence="1">
    <location>
        <begin position="1"/>
        <end position="17"/>
    </location>
</feature>
<organism evidence="2 3">
    <name type="scientific">Arctia plantaginis</name>
    <name type="common">Wood tiger moth</name>
    <name type="synonym">Phalaena plantaginis</name>
    <dbReference type="NCBI Taxonomy" id="874455"/>
    <lineage>
        <taxon>Eukaryota</taxon>
        <taxon>Metazoa</taxon>
        <taxon>Ecdysozoa</taxon>
        <taxon>Arthropoda</taxon>
        <taxon>Hexapoda</taxon>
        <taxon>Insecta</taxon>
        <taxon>Pterygota</taxon>
        <taxon>Neoptera</taxon>
        <taxon>Endopterygota</taxon>
        <taxon>Lepidoptera</taxon>
        <taxon>Glossata</taxon>
        <taxon>Ditrysia</taxon>
        <taxon>Noctuoidea</taxon>
        <taxon>Erebidae</taxon>
        <taxon>Arctiinae</taxon>
        <taxon>Arctia</taxon>
    </lineage>
</organism>
<evidence type="ECO:0000256" key="1">
    <source>
        <dbReference type="SAM" id="SignalP"/>
    </source>
</evidence>
<reference evidence="2 3" key="1">
    <citation type="submission" date="2020-04" db="EMBL/GenBank/DDBJ databases">
        <authorList>
            <person name="Wallbank WR R."/>
            <person name="Pardo Diaz C."/>
            <person name="Kozak K."/>
            <person name="Martin S."/>
            <person name="Jiggins C."/>
            <person name="Moest M."/>
            <person name="Warren A I."/>
            <person name="Byers J.R.P. K."/>
            <person name="Montejo-Kovacevich G."/>
            <person name="Yen C E."/>
        </authorList>
    </citation>
    <scope>NUCLEOTIDE SEQUENCE [LARGE SCALE GENOMIC DNA]</scope>
</reference>
<keyword evidence="1" id="KW-0732">Signal</keyword>